<gene>
    <name evidence="3" type="ordered locus">LEPBI_II0142</name>
</gene>
<dbReference type="PANTHER" id="PTHR38731">
    <property type="entry name" value="LIPL45-RELATED LIPOPROTEIN-RELATED"/>
    <property type="match status" value="1"/>
</dbReference>
<sequence length="347" mass="38431">MSELEDQKHIEALESLLRKPSKVTENLDFPNWEEVSRRPIRFDLQGKPKQSHQVVSFFRRPIGLVAVGGTTFALAASLLFVFLQKPNESTSIEVASASVKEEKREVTSPLLVSVSQIKGKVFVIPSGSNTPVALVERYQLTSGDSIVTEVNSQVDLHFETGSWIRISSQSEVVVNNLQKTNEGSLSQKFSVKKGKLFASVSKLSKDSEFVVQAGEHLTQVRGTLFSVSFDGNVETVAVREGTVAFGDLILNSKQQAVVKLGESIPELASKVSPKEDKELKAFYTQSVLAKESLLYKEHSRLELVRLEDGTELRGVILGQTETHLHFQGLDGQIEIPIQNILETEKIR</sequence>
<evidence type="ECO:0000313" key="3">
    <source>
        <dbReference type="EMBL" id="ABZ99677.1"/>
    </source>
</evidence>
<organism evidence="3 4">
    <name type="scientific">Leptospira biflexa serovar Patoc (strain Patoc 1 / ATCC 23582 / Paris)</name>
    <dbReference type="NCBI Taxonomy" id="456481"/>
    <lineage>
        <taxon>Bacteria</taxon>
        <taxon>Pseudomonadati</taxon>
        <taxon>Spirochaetota</taxon>
        <taxon>Spirochaetia</taxon>
        <taxon>Leptospirales</taxon>
        <taxon>Leptospiraceae</taxon>
        <taxon>Leptospira</taxon>
    </lineage>
</organism>
<keyword evidence="1" id="KW-1133">Transmembrane helix</keyword>
<dbReference type="EMBL" id="CP000787">
    <property type="protein sequence ID" value="ABZ99677.1"/>
    <property type="molecule type" value="Genomic_DNA"/>
</dbReference>
<accession>B0STZ3</accession>
<protein>
    <recommendedName>
        <fullName evidence="2">FecR protein domain-containing protein</fullName>
    </recommendedName>
</protein>
<keyword evidence="4" id="KW-1185">Reference proteome</keyword>
<name>B0STZ3_LEPBP</name>
<dbReference type="HOGENOM" id="CLU_798762_0_0_12"/>
<dbReference type="KEGG" id="lbi:LEPBI_II0142"/>
<dbReference type="Pfam" id="PF04773">
    <property type="entry name" value="FecR"/>
    <property type="match status" value="1"/>
</dbReference>
<dbReference type="PANTHER" id="PTHR38731:SF1">
    <property type="entry name" value="FECR PROTEIN DOMAIN-CONTAINING PROTEIN"/>
    <property type="match status" value="1"/>
</dbReference>
<dbReference type="InterPro" id="IPR006860">
    <property type="entry name" value="FecR"/>
</dbReference>
<dbReference type="RefSeq" id="WP_012476615.1">
    <property type="nucleotide sequence ID" value="NC_010843.1"/>
</dbReference>
<dbReference type="BioCyc" id="LBIF456481:LEPBI_RS17770-MONOMER"/>
<dbReference type="OrthoDB" id="319876at2"/>
<evidence type="ECO:0000259" key="2">
    <source>
        <dbReference type="Pfam" id="PF04773"/>
    </source>
</evidence>
<dbReference type="Gene3D" id="2.60.120.1440">
    <property type="match status" value="1"/>
</dbReference>
<feature type="domain" description="FecR protein" evidence="2">
    <location>
        <begin position="144"/>
        <end position="243"/>
    </location>
</feature>
<evidence type="ECO:0000256" key="1">
    <source>
        <dbReference type="SAM" id="Phobius"/>
    </source>
</evidence>
<proteinExistence type="predicted"/>
<keyword evidence="1" id="KW-0812">Transmembrane</keyword>
<reference evidence="3 4" key="1">
    <citation type="journal article" date="2008" name="PLoS ONE">
        <title>Genome sequence of the saprophyte Leptospira biflexa provides insights into the evolution of Leptospira and the pathogenesis of leptospirosis.</title>
        <authorList>
            <person name="Picardeau M."/>
            <person name="Bulach D.M."/>
            <person name="Bouchier C."/>
            <person name="Zuerner R.L."/>
            <person name="Zidane N."/>
            <person name="Wilson P.J."/>
            <person name="Creno S."/>
            <person name="Kuczek E.S."/>
            <person name="Bommezzadri S."/>
            <person name="Davis J.C."/>
            <person name="McGrath A."/>
            <person name="Johnson M.J."/>
            <person name="Boursaux-Eude C."/>
            <person name="Seemann T."/>
            <person name="Rouy Z."/>
            <person name="Coppel R.L."/>
            <person name="Rood J.I."/>
            <person name="Lajus A."/>
            <person name="Davies J.K."/>
            <person name="Medigue C."/>
            <person name="Adler B."/>
        </authorList>
    </citation>
    <scope>NUCLEOTIDE SEQUENCE [LARGE SCALE GENOMIC DNA]</scope>
    <source>
        <strain evidence="4">Patoc 1 / ATCC 23582 / Paris</strain>
    </source>
</reference>
<dbReference type="Proteomes" id="UP000001847">
    <property type="component" value="Chromosome II"/>
</dbReference>
<keyword evidence="1" id="KW-0472">Membrane</keyword>
<dbReference type="STRING" id="456481.LEPBI_II0142"/>
<dbReference type="AlphaFoldDB" id="B0STZ3"/>
<feature type="transmembrane region" description="Helical" evidence="1">
    <location>
        <begin position="62"/>
        <end position="83"/>
    </location>
</feature>
<evidence type="ECO:0000313" key="4">
    <source>
        <dbReference type="Proteomes" id="UP000001847"/>
    </source>
</evidence>